<accession>A0AAE1B3T7</accession>
<comment type="caution">
    <text evidence="2">The sequence shown here is derived from an EMBL/GenBank/DDBJ whole genome shotgun (WGS) entry which is preliminary data.</text>
</comment>
<evidence type="ECO:0000313" key="2">
    <source>
        <dbReference type="EMBL" id="KAK3798416.1"/>
    </source>
</evidence>
<evidence type="ECO:0000313" key="3">
    <source>
        <dbReference type="Proteomes" id="UP001283361"/>
    </source>
</evidence>
<keyword evidence="3" id="KW-1185">Reference proteome</keyword>
<feature type="compositionally biased region" description="Basic and acidic residues" evidence="1">
    <location>
        <begin position="53"/>
        <end position="64"/>
    </location>
</feature>
<name>A0AAE1B3T7_9GAST</name>
<organism evidence="2 3">
    <name type="scientific">Elysia crispata</name>
    <name type="common">lettuce slug</name>
    <dbReference type="NCBI Taxonomy" id="231223"/>
    <lineage>
        <taxon>Eukaryota</taxon>
        <taxon>Metazoa</taxon>
        <taxon>Spiralia</taxon>
        <taxon>Lophotrochozoa</taxon>
        <taxon>Mollusca</taxon>
        <taxon>Gastropoda</taxon>
        <taxon>Heterobranchia</taxon>
        <taxon>Euthyneura</taxon>
        <taxon>Panpulmonata</taxon>
        <taxon>Sacoglossa</taxon>
        <taxon>Placobranchoidea</taxon>
        <taxon>Plakobranchidae</taxon>
        <taxon>Elysia</taxon>
    </lineage>
</organism>
<proteinExistence type="predicted"/>
<gene>
    <name evidence="2" type="ORF">RRG08_047327</name>
</gene>
<protein>
    <submittedName>
        <fullName evidence="2">Uncharacterized protein</fullName>
    </submittedName>
</protein>
<feature type="region of interest" description="Disordered" evidence="1">
    <location>
        <begin position="31"/>
        <end position="70"/>
    </location>
</feature>
<dbReference type="AlphaFoldDB" id="A0AAE1B3T7"/>
<dbReference type="EMBL" id="JAWDGP010000681">
    <property type="protein sequence ID" value="KAK3798416.1"/>
    <property type="molecule type" value="Genomic_DNA"/>
</dbReference>
<dbReference type="Proteomes" id="UP001283361">
    <property type="component" value="Unassembled WGS sequence"/>
</dbReference>
<reference evidence="2" key="1">
    <citation type="journal article" date="2023" name="G3 (Bethesda)">
        <title>A reference genome for the long-term kleptoplast-retaining sea slug Elysia crispata morphotype clarki.</title>
        <authorList>
            <person name="Eastman K.E."/>
            <person name="Pendleton A.L."/>
            <person name="Shaikh M.A."/>
            <person name="Suttiyut T."/>
            <person name="Ogas R."/>
            <person name="Tomko P."/>
            <person name="Gavelis G."/>
            <person name="Widhalm J.R."/>
            <person name="Wisecaver J.H."/>
        </authorList>
    </citation>
    <scope>NUCLEOTIDE SEQUENCE</scope>
    <source>
        <strain evidence="2">ECLA1</strain>
    </source>
</reference>
<sequence length="120" mass="13747">MSGLVVKALPVTHCHFRTFWKSQRSDFESDFTGRVSRQADPSSEVRLTGKTRPYNEYKEEENHPKPRAQGRIVIKMRSYDFPTLTESTRGQLTTSRQLEEATVFTDKSLASHELGSLRGK</sequence>
<evidence type="ECO:0000256" key="1">
    <source>
        <dbReference type="SAM" id="MobiDB-lite"/>
    </source>
</evidence>